<evidence type="ECO:0000313" key="6">
    <source>
        <dbReference type="Proteomes" id="UP000460318"/>
    </source>
</evidence>
<protein>
    <submittedName>
        <fullName evidence="5">Carbon-phosphorus lyase</fullName>
    </submittedName>
</protein>
<accession>A0A7X3LFY4</accession>
<dbReference type="InterPro" id="IPR001279">
    <property type="entry name" value="Metallo-B-lactamas"/>
</dbReference>
<comment type="caution">
    <text evidence="5">The sequence shown here is derived from an EMBL/GenBank/DDBJ whole genome shotgun (WGS) entry which is preliminary data.</text>
</comment>
<dbReference type="Pfam" id="PF12706">
    <property type="entry name" value="Lactamase_B_2"/>
    <property type="match status" value="1"/>
</dbReference>
<proteinExistence type="predicted"/>
<dbReference type="AlphaFoldDB" id="A0A7X3LFY4"/>
<dbReference type="Gene3D" id="3.60.15.10">
    <property type="entry name" value="Ribonuclease Z/Hydroxyacylglutathione hydrolase-like"/>
    <property type="match status" value="1"/>
</dbReference>
<dbReference type="RefSeq" id="WP_160496246.1">
    <property type="nucleotide sequence ID" value="NZ_WUBI01000001.1"/>
</dbReference>
<comment type="catalytic activity">
    <reaction evidence="1">
        <text>3',5'-cyclic CMP + H2O = CMP + H(+)</text>
        <dbReference type="Rhea" id="RHEA:72675"/>
        <dbReference type="ChEBI" id="CHEBI:15377"/>
        <dbReference type="ChEBI" id="CHEBI:15378"/>
        <dbReference type="ChEBI" id="CHEBI:58003"/>
        <dbReference type="ChEBI" id="CHEBI:60377"/>
    </reaction>
    <physiologicalReaction direction="left-to-right" evidence="1">
        <dbReference type="Rhea" id="RHEA:72676"/>
    </physiologicalReaction>
</comment>
<evidence type="ECO:0000259" key="4">
    <source>
        <dbReference type="Pfam" id="PF12706"/>
    </source>
</evidence>
<gene>
    <name evidence="5" type="ORF">GRF59_03410</name>
</gene>
<keyword evidence="6" id="KW-1185">Reference proteome</keyword>
<feature type="domain" description="Metallo-beta-lactamase" evidence="4">
    <location>
        <begin position="58"/>
        <end position="221"/>
    </location>
</feature>
<sequence>MKIHFLGTAAAEGFPNPFCRCEACRKARSLGEKNIRTRSSILIDDVIKVDYSADSHMQALRDRIDLGAVEHLLFTHTHYDHFQPSDLYNRIEGFAHGIDHPLHIYGNDAAICQSGMALGQVAGSNRFAFHLLRPFETISLGNTKITPLLANHDQLETCLLFYIEKGGKTLFYGNDTGWLHDDTWAWLKGKVIDMAILDCTHSFTNNVRNPNHMGIETVLEVQRIWKEEGILDGNGLIYVTHFTHNSGFLHDDFESAFRPFGIQVAYDGLIVDL</sequence>
<evidence type="ECO:0000256" key="1">
    <source>
        <dbReference type="ARBA" id="ARBA00034221"/>
    </source>
</evidence>
<comment type="catalytic activity">
    <reaction evidence="3">
        <text>3',5'-cyclic UMP + H2O = UMP + H(+)</text>
        <dbReference type="Rhea" id="RHEA:70575"/>
        <dbReference type="ChEBI" id="CHEBI:15377"/>
        <dbReference type="ChEBI" id="CHEBI:15378"/>
        <dbReference type="ChEBI" id="CHEBI:57865"/>
        <dbReference type="ChEBI" id="CHEBI:184387"/>
    </reaction>
    <physiologicalReaction direction="left-to-right" evidence="3">
        <dbReference type="Rhea" id="RHEA:70576"/>
    </physiologicalReaction>
</comment>
<evidence type="ECO:0000256" key="2">
    <source>
        <dbReference type="ARBA" id="ARBA00034301"/>
    </source>
</evidence>
<evidence type="ECO:0000313" key="5">
    <source>
        <dbReference type="EMBL" id="MWV42665.1"/>
    </source>
</evidence>
<dbReference type="SUPFAM" id="SSF56281">
    <property type="entry name" value="Metallo-hydrolase/oxidoreductase"/>
    <property type="match status" value="1"/>
</dbReference>
<organism evidence="5 6">
    <name type="scientific">Paenibacillus dendrobii</name>
    <dbReference type="NCBI Taxonomy" id="2691084"/>
    <lineage>
        <taxon>Bacteria</taxon>
        <taxon>Bacillati</taxon>
        <taxon>Bacillota</taxon>
        <taxon>Bacilli</taxon>
        <taxon>Bacillales</taxon>
        <taxon>Paenibacillaceae</taxon>
        <taxon>Paenibacillus</taxon>
    </lineage>
</organism>
<dbReference type="EMBL" id="WUBI01000001">
    <property type="protein sequence ID" value="MWV42665.1"/>
    <property type="molecule type" value="Genomic_DNA"/>
</dbReference>
<comment type="function">
    <text evidence="2">Counteracts the endogenous Pycsar antiviral defense system. Phosphodiesterase that enables metal-dependent hydrolysis of host cyclic nucleotide Pycsar defense signals such as cCMP and cUMP.</text>
</comment>
<dbReference type="PANTHER" id="PTHR42663:SF6">
    <property type="entry name" value="HYDROLASE C777.06C-RELATED"/>
    <property type="match status" value="1"/>
</dbReference>
<evidence type="ECO:0000256" key="3">
    <source>
        <dbReference type="ARBA" id="ARBA00048505"/>
    </source>
</evidence>
<name>A0A7X3LFY4_9BACL</name>
<dbReference type="GO" id="GO:0016829">
    <property type="term" value="F:lyase activity"/>
    <property type="evidence" value="ECO:0007669"/>
    <property type="project" value="UniProtKB-KW"/>
</dbReference>
<dbReference type="InterPro" id="IPR036866">
    <property type="entry name" value="RibonucZ/Hydroxyglut_hydro"/>
</dbReference>
<keyword evidence="5" id="KW-0456">Lyase</keyword>
<reference evidence="5 6" key="1">
    <citation type="submission" date="2019-12" db="EMBL/GenBank/DDBJ databases">
        <title>Paenibacillus sp. nov., an endophytic bacterium isolated from the stem of Dendrobium.</title>
        <authorList>
            <person name="Zhao R."/>
        </authorList>
    </citation>
    <scope>NUCLEOTIDE SEQUENCE [LARGE SCALE GENOMIC DNA]</scope>
    <source>
        <strain evidence="5 6">HJL G12</strain>
    </source>
</reference>
<dbReference type="Proteomes" id="UP000460318">
    <property type="component" value="Unassembled WGS sequence"/>
</dbReference>
<dbReference type="PANTHER" id="PTHR42663">
    <property type="entry name" value="HYDROLASE C777.06C-RELATED-RELATED"/>
    <property type="match status" value="1"/>
</dbReference>